<geneLocation type="plasmid" evidence="3">
    <name>ptb101</name>
</geneLocation>
<dbReference type="OrthoDB" id="5292463at2"/>
<dbReference type="RefSeq" id="WP_109038642.1">
    <property type="nucleotide sequence ID" value="NZ_CP029211.1"/>
</dbReference>
<evidence type="ECO:0000313" key="2">
    <source>
        <dbReference type="EMBL" id="AWI55532.1"/>
    </source>
</evidence>
<sequence>MTTTSTSAWPWTALARVAPTLSAVARRLPTQPPSWAAAQFLTQRWWPLVSSEIRPRLCGRRVDVVVTDLGLTLHLRATPAGLVVAQASEPVAVRLQAEARAFIDLMQGRDDPDTLFFEQRLVMEGDTAFALLLKNTLDAIGPVEWRPWRPAARG</sequence>
<dbReference type="AlphaFoldDB" id="A0A2U8FWU5"/>
<evidence type="ECO:0000259" key="1">
    <source>
        <dbReference type="Pfam" id="PF02036"/>
    </source>
</evidence>
<dbReference type="Gene3D" id="3.30.1050.10">
    <property type="entry name" value="SCP2 sterol-binding domain"/>
    <property type="match status" value="1"/>
</dbReference>
<organism evidence="2 3">
    <name type="scientific">Aquabacterium olei</name>
    <dbReference type="NCBI Taxonomy" id="1296669"/>
    <lineage>
        <taxon>Bacteria</taxon>
        <taxon>Pseudomonadati</taxon>
        <taxon>Pseudomonadota</taxon>
        <taxon>Betaproteobacteria</taxon>
        <taxon>Burkholderiales</taxon>
        <taxon>Aquabacterium</taxon>
    </lineage>
</organism>
<keyword evidence="3" id="KW-1185">Reference proteome</keyword>
<dbReference type="Pfam" id="PF02036">
    <property type="entry name" value="SCP2"/>
    <property type="match status" value="1"/>
</dbReference>
<feature type="domain" description="SCP2" evidence="1">
    <location>
        <begin position="56"/>
        <end position="138"/>
    </location>
</feature>
<keyword evidence="2" id="KW-0614">Plasmid</keyword>
<dbReference type="InterPro" id="IPR003033">
    <property type="entry name" value="SCP2_sterol-bd_dom"/>
</dbReference>
<proteinExistence type="predicted"/>
<evidence type="ECO:0000313" key="3">
    <source>
        <dbReference type="Proteomes" id="UP000244892"/>
    </source>
</evidence>
<dbReference type="KEGG" id="aon:DEH84_18280"/>
<reference evidence="2 3" key="1">
    <citation type="submission" date="2018-05" db="EMBL/GenBank/DDBJ databases">
        <title>complete genome sequence of Aquabacterium olei NBRC 110486.</title>
        <authorList>
            <person name="Tang B."/>
            <person name="Chang J."/>
            <person name="Zhang L."/>
            <person name="Yang H."/>
        </authorList>
    </citation>
    <scope>NUCLEOTIDE SEQUENCE [LARGE SCALE GENOMIC DNA]</scope>
    <source>
        <strain evidence="2 3">NBRC 110486</strain>
        <plasmid evidence="3">Plasmid ptb101</plasmid>
    </source>
</reference>
<gene>
    <name evidence="2" type="ORF">DEH84_18280</name>
</gene>
<protein>
    <submittedName>
        <fullName evidence="2">Sterol-binding protein</fullName>
    </submittedName>
</protein>
<accession>A0A2U8FWU5</accession>
<dbReference type="EMBL" id="CP029211">
    <property type="protein sequence ID" value="AWI55532.1"/>
    <property type="molecule type" value="Genomic_DNA"/>
</dbReference>
<dbReference type="InterPro" id="IPR036527">
    <property type="entry name" value="SCP2_sterol-bd_dom_sf"/>
</dbReference>
<dbReference type="SUPFAM" id="SSF55718">
    <property type="entry name" value="SCP-like"/>
    <property type="match status" value="1"/>
</dbReference>
<name>A0A2U8FWU5_9BURK</name>
<dbReference type="Proteomes" id="UP000244892">
    <property type="component" value="Plasmid pTB101"/>
</dbReference>